<evidence type="ECO:0000313" key="2">
    <source>
        <dbReference type="EMBL" id="KOX95496.1"/>
    </source>
</evidence>
<proteinExistence type="predicted"/>
<keyword evidence="1" id="KW-0812">Transmembrane</keyword>
<feature type="transmembrane region" description="Helical" evidence="1">
    <location>
        <begin position="12"/>
        <end position="33"/>
    </location>
</feature>
<evidence type="ECO:0000313" key="3">
    <source>
        <dbReference type="Proteomes" id="UP000037747"/>
    </source>
</evidence>
<dbReference type="InterPro" id="IPR008407">
    <property type="entry name" value="Brnchd-chn_aa_trnsp_AzlD"/>
</dbReference>
<sequence length="114" mass="11716">MTTAYGPVSLWAILIDAGVGTFALRLSFILLLGRLDTVPPQVVGVLRFVPAAVLAALVVPAIIVLTVTPTVGIDADPAKVLAGGLAAGVAWRTKNVLATISVGMVALWALQLVF</sequence>
<keyword evidence="1" id="KW-0472">Membrane</keyword>
<keyword evidence="1" id="KW-1133">Transmembrane helix</keyword>
<gene>
    <name evidence="2" type="ORF">AMR74_15260</name>
</gene>
<dbReference type="Pfam" id="PF05437">
    <property type="entry name" value="AzlD"/>
    <property type="match status" value="1"/>
</dbReference>
<feature type="transmembrane region" description="Helical" evidence="1">
    <location>
        <begin position="45"/>
        <end position="67"/>
    </location>
</feature>
<dbReference type="Proteomes" id="UP000037747">
    <property type="component" value="Unassembled WGS sequence"/>
</dbReference>
<organism evidence="2 3">
    <name type="scientific">Halorubrum tropicale</name>
    <dbReference type="NCBI Taxonomy" id="1765655"/>
    <lineage>
        <taxon>Archaea</taxon>
        <taxon>Methanobacteriati</taxon>
        <taxon>Methanobacteriota</taxon>
        <taxon>Stenosarchaea group</taxon>
        <taxon>Halobacteria</taxon>
        <taxon>Halobacteriales</taxon>
        <taxon>Haloferacaceae</taxon>
        <taxon>Halorubrum</taxon>
    </lineage>
</organism>
<evidence type="ECO:0000256" key="1">
    <source>
        <dbReference type="SAM" id="Phobius"/>
    </source>
</evidence>
<protein>
    <submittedName>
        <fullName evidence="2">Branched-chain amino acid ABC transporter permease</fullName>
    </submittedName>
</protein>
<accession>A0A0N0BQP0</accession>
<name>A0A0N0BQP0_9EURY</name>
<dbReference type="STRING" id="1765655.AMR74_15260"/>
<reference evidence="2 3" key="1">
    <citation type="submission" date="2015-08" db="EMBL/GenBank/DDBJ databases">
        <title>Genomes of Isolates from Cabo Rojo, PR.</title>
        <authorList>
            <person name="Sanchez-Nieves R.L."/>
            <person name="Montalvo-Rodriguez R."/>
        </authorList>
    </citation>
    <scope>NUCLEOTIDE SEQUENCE [LARGE SCALE GENOMIC DNA]</scope>
    <source>
        <strain evidence="2 3">5</strain>
    </source>
</reference>
<dbReference type="RefSeq" id="WP_053772903.1">
    <property type="nucleotide sequence ID" value="NZ_LIST01000007.1"/>
</dbReference>
<dbReference type="PATRIC" id="fig|1705389.3.peg.2278"/>
<keyword evidence="3" id="KW-1185">Reference proteome</keyword>
<feature type="transmembrane region" description="Helical" evidence="1">
    <location>
        <begin position="96"/>
        <end position="113"/>
    </location>
</feature>
<dbReference type="EMBL" id="LIST01000007">
    <property type="protein sequence ID" value="KOX95496.1"/>
    <property type="molecule type" value="Genomic_DNA"/>
</dbReference>
<dbReference type="AlphaFoldDB" id="A0A0N0BQP0"/>
<comment type="caution">
    <text evidence="2">The sequence shown here is derived from an EMBL/GenBank/DDBJ whole genome shotgun (WGS) entry which is preliminary data.</text>
</comment>